<evidence type="ECO:0000256" key="2">
    <source>
        <dbReference type="ARBA" id="ARBA00022917"/>
    </source>
</evidence>
<evidence type="ECO:0000259" key="5">
    <source>
        <dbReference type="Pfam" id="PF04073"/>
    </source>
</evidence>
<keyword evidence="3 4" id="KW-0456">Lyase</keyword>
<dbReference type="NCBIfam" id="TIGR00011">
    <property type="entry name" value="YbaK_EbsC"/>
    <property type="match status" value="1"/>
</dbReference>
<gene>
    <name evidence="6" type="ORF">BpJC7_08450</name>
</gene>
<evidence type="ECO:0000256" key="1">
    <source>
        <dbReference type="ARBA" id="ARBA00009798"/>
    </source>
</evidence>
<dbReference type="Gene3D" id="3.90.960.10">
    <property type="entry name" value="YbaK/aminoacyl-tRNA synthetase-associated domain"/>
    <property type="match status" value="1"/>
</dbReference>
<accession>A0A5J4J3G3</accession>
<proteinExistence type="inferred from homology"/>
<dbReference type="InterPro" id="IPR007214">
    <property type="entry name" value="YbaK/aa-tRNA-synth-assoc-dom"/>
</dbReference>
<comment type="similarity">
    <text evidence="1 4">Belongs to the prolyl-tRNA editing family. YbaK/EbsC subfamily.</text>
</comment>
<comment type="caution">
    <text evidence="6">The sequence shown here is derived from an EMBL/GenBank/DDBJ whole genome shotgun (WGS) entry which is preliminary data.</text>
</comment>
<dbReference type="CDD" id="cd00002">
    <property type="entry name" value="YbaK_deacylase"/>
    <property type="match status" value="1"/>
</dbReference>
<organism evidence="6 7">
    <name type="scientific">Weizmannia acidilactici</name>
    <dbReference type="NCBI Taxonomy" id="2607726"/>
    <lineage>
        <taxon>Bacteria</taxon>
        <taxon>Bacillati</taxon>
        <taxon>Bacillota</taxon>
        <taxon>Bacilli</taxon>
        <taxon>Bacillales</taxon>
        <taxon>Bacillaceae</taxon>
        <taxon>Heyndrickxia</taxon>
    </lineage>
</organism>
<protein>
    <recommendedName>
        <fullName evidence="4">Cys-tRNA(Pro)/Cys-tRNA(Cys) deacylase</fullName>
        <ecNumber evidence="4">4.2.-.-</ecNumber>
    </recommendedName>
</protein>
<dbReference type="Pfam" id="PF04073">
    <property type="entry name" value="tRNA_edit"/>
    <property type="match status" value="1"/>
</dbReference>
<evidence type="ECO:0000313" key="6">
    <source>
        <dbReference type="EMBL" id="GER69542.1"/>
    </source>
</evidence>
<dbReference type="InterPro" id="IPR036754">
    <property type="entry name" value="YbaK/aa-tRNA-synt-asso_dom_sf"/>
</dbReference>
<name>A0A5J4J3G3_9BACI</name>
<dbReference type="InterPro" id="IPR004369">
    <property type="entry name" value="Prolyl-tRNA_editing_YbaK/EbsC"/>
</dbReference>
<evidence type="ECO:0000256" key="4">
    <source>
        <dbReference type="PIRNR" id="PIRNR006181"/>
    </source>
</evidence>
<dbReference type="PIRSF" id="PIRSF006181">
    <property type="entry name" value="EbsC_YbaK"/>
    <property type="match status" value="1"/>
</dbReference>
<dbReference type="AlphaFoldDB" id="A0A5J4J3G3"/>
<dbReference type="EC" id="4.2.-.-" evidence="4"/>
<dbReference type="Proteomes" id="UP000391919">
    <property type="component" value="Unassembled WGS sequence"/>
</dbReference>
<dbReference type="RefSeq" id="WP_151697560.1">
    <property type="nucleotide sequence ID" value="NZ_BKZP01000006.1"/>
</dbReference>
<evidence type="ECO:0000313" key="7">
    <source>
        <dbReference type="Proteomes" id="UP000391919"/>
    </source>
</evidence>
<feature type="domain" description="YbaK/aminoacyl-tRNA synthetase-associated" evidence="5">
    <location>
        <begin position="37"/>
        <end position="148"/>
    </location>
</feature>
<dbReference type="SUPFAM" id="SSF55826">
    <property type="entry name" value="YbaK/ProRS associated domain"/>
    <property type="match status" value="1"/>
</dbReference>
<dbReference type="GO" id="GO:0002161">
    <property type="term" value="F:aminoacyl-tRNA deacylase activity"/>
    <property type="evidence" value="ECO:0007669"/>
    <property type="project" value="InterPro"/>
</dbReference>
<reference evidence="6 7" key="1">
    <citation type="submission" date="2019-09" db="EMBL/GenBank/DDBJ databases">
        <title>Draft genome sequence of Bacillus sp. JC-7.</title>
        <authorList>
            <person name="Tanaka N."/>
            <person name="Shiwa Y."/>
            <person name="Fujita N."/>
            <person name="Tanasupawat S."/>
        </authorList>
    </citation>
    <scope>NUCLEOTIDE SEQUENCE [LARGE SCALE GENOMIC DNA]</scope>
    <source>
        <strain evidence="6 7">JC-7</strain>
    </source>
</reference>
<dbReference type="GO" id="GO:0016829">
    <property type="term" value="F:lyase activity"/>
    <property type="evidence" value="ECO:0007669"/>
    <property type="project" value="UniProtKB-KW"/>
</dbReference>
<sequence length="159" mass="17227">MAKIAKTNAMRLLDAQNIPYGMLSYEAKDGKIDGVSVAEKIGKPLEKVFKTLVTQGHSRNLYVFVIPVAAELDLKKAAKAAGEKKIEMIHVKDIQKYTGYIRGGCSPIGMKKNYPTFVDESAAPLDEIIVSAGRIGTQIVLSPHHLLKAANAKLAALTH</sequence>
<keyword evidence="2 4" id="KW-0648">Protein biosynthesis</keyword>
<keyword evidence="7" id="KW-1185">Reference proteome</keyword>
<evidence type="ECO:0000256" key="3">
    <source>
        <dbReference type="ARBA" id="ARBA00023239"/>
    </source>
</evidence>
<dbReference type="EMBL" id="BKZQ01000007">
    <property type="protein sequence ID" value="GER69542.1"/>
    <property type="molecule type" value="Genomic_DNA"/>
</dbReference>
<dbReference type="PANTHER" id="PTHR30411:SF0">
    <property type="entry name" value="CYS-TRNA(PRO)_CYS-TRNA(CYS) DEACYLASE YBAK"/>
    <property type="match status" value="1"/>
</dbReference>
<dbReference type="GO" id="GO:0006412">
    <property type="term" value="P:translation"/>
    <property type="evidence" value="ECO:0007669"/>
    <property type="project" value="UniProtKB-KW"/>
</dbReference>
<dbReference type="PANTHER" id="PTHR30411">
    <property type="entry name" value="CYTOPLASMIC PROTEIN"/>
    <property type="match status" value="1"/>
</dbReference>